<dbReference type="RefSeq" id="WP_114594871.1">
    <property type="nucleotide sequence ID" value="NZ_CP031166.1"/>
</dbReference>
<dbReference type="AlphaFoldDB" id="A0A346Y762"/>
<name>A0A346Y762_9ACTN</name>
<dbReference type="OrthoDB" id="581550at2"/>
<organism evidence="1 2">
    <name type="scientific">Euzebya pacifica</name>
    <dbReference type="NCBI Taxonomy" id="1608957"/>
    <lineage>
        <taxon>Bacteria</taxon>
        <taxon>Bacillati</taxon>
        <taxon>Actinomycetota</taxon>
        <taxon>Nitriliruptoria</taxon>
        <taxon>Euzebyales</taxon>
    </lineage>
</organism>
<gene>
    <name evidence="1" type="ORF">DVS28_b0569</name>
</gene>
<keyword evidence="2" id="KW-1185">Reference proteome</keyword>
<protein>
    <submittedName>
        <fullName evidence="1">Uncharacterized protein</fullName>
    </submittedName>
</protein>
<evidence type="ECO:0000313" key="1">
    <source>
        <dbReference type="EMBL" id="AXV10309.1"/>
    </source>
</evidence>
<evidence type="ECO:0000313" key="2">
    <source>
        <dbReference type="Proteomes" id="UP000264006"/>
    </source>
</evidence>
<dbReference type="Proteomes" id="UP000264006">
    <property type="component" value="Plasmid pEDY32-46I"/>
</dbReference>
<accession>A0A346Y762</accession>
<reference evidence="1 2" key="1">
    <citation type="submission" date="2018-09" db="EMBL/GenBank/DDBJ databases">
        <title>Complete genome sequence of Euzebya sp. DY32-46 isolated from seawater of Pacific Ocean.</title>
        <authorList>
            <person name="Xu L."/>
            <person name="Wu Y.-H."/>
            <person name="Xu X.-W."/>
        </authorList>
    </citation>
    <scope>NUCLEOTIDE SEQUENCE [LARGE SCALE GENOMIC DNA]</scope>
    <source>
        <strain evidence="1 2">DY32-46</strain>
        <plasmid evidence="2">pedy32-46i</plasmid>
    </source>
</reference>
<keyword evidence="1" id="KW-0614">Plasmid</keyword>
<sequence length="115" mass="12270">MIVTSTCTRPECSAPMRRDGLCFPHLILAAQGPTEPSTPATIASKYSCGESECTEEVHAKGLCKAHYEAARRTGALVAKTCNMDGCDDAHSARGLCARHYMQARRGNREAQAAAA</sequence>
<geneLocation type="plasmid" evidence="2">
    <name>pedy32-46i</name>
</geneLocation>
<dbReference type="EMBL" id="CP031166">
    <property type="protein sequence ID" value="AXV10309.1"/>
    <property type="molecule type" value="Genomic_DNA"/>
</dbReference>
<dbReference type="KEGG" id="euz:DVS28_b0569"/>
<proteinExistence type="predicted"/>